<sequence>MILTSEKVVGNVGEQWKEVRDNRVKNRAKQSQEQEKTCKVIVPVDGTVQQVQTTNNFAILEIEEGDKEDNNQLVLVEISNVDRSHKVSPRVTKNGTPRSAIKLNPKASVFNPNDKGIETVCQLQKESTTQWVSRNFGGGLVSTNRSCQQIPSQTVDTAKSIALLMEEVKQQASGGKLWSEQIEEDSEEGEIPDAMEDDDISTKYEVEEKQGVNEKAKEHISNKQIQCEEGSIASRYCDPNLMQNPNQTTCTRHSIDQVGSVDPGETNGVETMLRNESEAENNTTLTHTNDELGGTSNIMQKDQMVSSTETQETAGKEKGCETLIPKHVRTELGTQVNTKEYVGILGTDGKDLDDESTTQNFLNIARQGDISPRQMEKGKLAGRGRKK</sequence>
<dbReference type="OrthoDB" id="1307834at2759"/>
<evidence type="ECO:0000256" key="1">
    <source>
        <dbReference type="SAM" id="MobiDB-lite"/>
    </source>
</evidence>
<accession>A0A1S4B6U6</accession>
<evidence type="ECO:0000313" key="2">
    <source>
        <dbReference type="Proteomes" id="UP000790787"/>
    </source>
</evidence>
<dbReference type="PaxDb" id="4097-A0A1S4B6U6"/>
<name>A0A1S4B6U6_TOBAC</name>
<feature type="region of interest" description="Disordered" evidence="1">
    <location>
        <begin position="366"/>
        <end position="387"/>
    </location>
</feature>
<reference evidence="2" key="1">
    <citation type="journal article" date="2014" name="Nat. Commun.">
        <title>The tobacco genome sequence and its comparison with those of tomato and potato.</title>
        <authorList>
            <person name="Sierro N."/>
            <person name="Battey J.N."/>
            <person name="Ouadi S."/>
            <person name="Bakaher N."/>
            <person name="Bovet L."/>
            <person name="Willig A."/>
            <person name="Goepfert S."/>
            <person name="Peitsch M.C."/>
            <person name="Ivanov N.V."/>
        </authorList>
    </citation>
    <scope>NUCLEOTIDE SEQUENCE [LARGE SCALE GENOMIC DNA]</scope>
</reference>
<dbReference type="AlphaFoldDB" id="A0A1S4B6U6"/>
<dbReference type="RefSeq" id="XP_016484601.1">
    <property type="nucleotide sequence ID" value="XM_016629115.2"/>
</dbReference>
<organism evidence="2 3">
    <name type="scientific">Nicotiana tabacum</name>
    <name type="common">Common tobacco</name>
    <dbReference type="NCBI Taxonomy" id="4097"/>
    <lineage>
        <taxon>Eukaryota</taxon>
        <taxon>Viridiplantae</taxon>
        <taxon>Streptophyta</taxon>
        <taxon>Embryophyta</taxon>
        <taxon>Tracheophyta</taxon>
        <taxon>Spermatophyta</taxon>
        <taxon>Magnoliopsida</taxon>
        <taxon>eudicotyledons</taxon>
        <taxon>Gunneridae</taxon>
        <taxon>Pentapetalae</taxon>
        <taxon>asterids</taxon>
        <taxon>lamiids</taxon>
        <taxon>Solanales</taxon>
        <taxon>Solanaceae</taxon>
        <taxon>Nicotianoideae</taxon>
        <taxon>Nicotianeae</taxon>
        <taxon>Nicotiana</taxon>
    </lineage>
</organism>
<dbReference type="GeneID" id="107805125"/>
<dbReference type="Proteomes" id="UP000790787">
    <property type="component" value="Chromosome 13"/>
</dbReference>
<evidence type="ECO:0000313" key="3">
    <source>
        <dbReference type="RefSeq" id="XP_016484601.1"/>
    </source>
</evidence>
<proteinExistence type="predicted"/>
<protein>
    <submittedName>
        <fullName evidence="3">Uncharacterized protein LOC107805125</fullName>
    </submittedName>
</protein>
<dbReference type="OMA" id="WAGSSTC"/>
<dbReference type="RefSeq" id="XP_016484601.1">
    <property type="nucleotide sequence ID" value="XM_016629115.1"/>
</dbReference>
<reference evidence="3" key="2">
    <citation type="submission" date="2025-08" db="UniProtKB">
        <authorList>
            <consortium name="RefSeq"/>
        </authorList>
    </citation>
    <scope>IDENTIFICATION</scope>
    <source>
        <tissue evidence="3">Leaf</tissue>
    </source>
</reference>
<keyword evidence="2" id="KW-1185">Reference proteome</keyword>
<gene>
    <name evidence="3" type="primary">LOC107805125</name>
</gene>
<dbReference type="KEGG" id="nta:107805125"/>